<dbReference type="PANTHER" id="PTHR42695">
    <property type="entry name" value="GLUTAMINE AMIDOTRANSFERASE YLR126C-RELATED"/>
    <property type="match status" value="1"/>
</dbReference>
<feature type="domain" description="Glutamine amidotransferase" evidence="2">
    <location>
        <begin position="21"/>
        <end position="172"/>
    </location>
</feature>
<dbReference type="Gene3D" id="3.40.50.880">
    <property type="match status" value="1"/>
</dbReference>
<dbReference type="GO" id="GO:0005634">
    <property type="term" value="C:nucleus"/>
    <property type="evidence" value="ECO:0007669"/>
    <property type="project" value="TreeGrafter"/>
</dbReference>
<dbReference type="PANTHER" id="PTHR42695:SF5">
    <property type="entry name" value="GLUTAMINE AMIDOTRANSFERASE YLR126C-RELATED"/>
    <property type="match status" value="1"/>
</dbReference>
<keyword evidence="3" id="KW-0315">Glutamine amidotransferase</keyword>
<dbReference type="AlphaFoldDB" id="A0A9W9HUG3"/>
<dbReference type="GO" id="GO:0005829">
    <property type="term" value="C:cytosol"/>
    <property type="evidence" value="ECO:0007669"/>
    <property type="project" value="TreeGrafter"/>
</dbReference>
<gene>
    <name evidence="3" type="ORF">N7492_009223</name>
</gene>
<feature type="compositionally biased region" description="Basic and acidic residues" evidence="1">
    <location>
        <begin position="189"/>
        <end position="198"/>
    </location>
</feature>
<dbReference type="SUPFAM" id="SSF52317">
    <property type="entry name" value="Class I glutamine amidotransferase-like"/>
    <property type="match status" value="1"/>
</dbReference>
<reference evidence="3" key="2">
    <citation type="journal article" date="2023" name="IMA Fungus">
        <title>Comparative genomic study of the Penicillium genus elucidates a diverse pangenome and 15 lateral gene transfer events.</title>
        <authorList>
            <person name="Petersen C."/>
            <person name="Sorensen T."/>
            <person name="Nielsen M.R."/>
            <person name="Sondergaard T.E."/>
            <person name="Sorensen J.L."/>
            <person name="Fitzpatrick D.A."/>
            <person name="Frisvad J.C."/>
            <person name="Nielsen K.L."/>
        </authorList>
    </citation>
    <scope>NUCLEOTIDE SEQUENCE</scope>
    <source>
        <strain evidence="3">IBT 21917</strain>
    </source>
</reference>
<dbReference type="Pfam" id="PF00117">
    <property type="entry name" value="GATase"/>
    <property type="match status" value="1"/>
</dbReference>
<feature type="region of interest" description="Disordered" evidence="1">
    <location>
        <begin position="178"/>
        <end position="203"/>
    </location>
</feature>
<dbReference type="InterPro" id="IPR017926">
    <property type="entry name" value="GATASE"/>
</dbReference>
<reference evidence="3" key="1">
    <citation type="submission" date="2022-11" db="EMBL/GenBank/DDBJ databases">
        <authorList>
            <person name="Petersen C."/>
        </authorList>
    </citation>
    <scope>NUCLEOTIDE SEQUENCE</scope>
    <source>
        <strain evidence="3">IBT 21917</strain>
    </source>
</reference>
<evidence type="ECO:0000256" key="1">
    <source>
        <dbReference type="SAM" id="MobiDB-lite"/>
    </source>
</evidence>
<organism evidence="3 4">
    <name type="scientific">Penicillium capsulatum</name>
    <dbReference type="NCBI Taxonomy" id="69766"/>
    <lineage>
        <taxon>Eukaryota</taxon>
        <taxon>Fungi</taxon>
        <taxon>Dikarya</taxon>
        <taxon>Ascomycota</taxon>
        <taxon>Pezizomycotina</taxon>
        <taxon>Eurotiomycetes</taxon>
        <taxon>Eurotiomycetidae</taxon>
        <taxon>Eurotiales</taxon>
        <taxon>Aspergillaceae</taxon>
        <taxon>Penicillium</taxon>
    </lineage>
</organism>
<evidence type="ECO:0000313" key="3">
    <source>
        <dbReference type="EMBL" id="KAJ5156420.1"/>
    </source>
</evidence>
<evidence type="ECO:0000259" key="2">
    <source>
        <dbReference type="Pfam" id="PF00117"/>
    </source>
</evidence>
<dbReference type="InterPro" id="IPR029062">
    <property type="entry name" value="Class_I_gatase-like"/>
</dbReference>
<accession>A0A9W9HUG3</accession>
<dbReference type="Proteomes" id="UP001146351">
    <property type="component" value="Unassembled WGS sequence"/>
</dbReference>
<comment type="caution">
    <text evidence="3">The sequence shown here is derived from an EMBL/GenBank/DDBJ whole genome shotgun (WGS) entry which is preliminary data.</text>
</comment>
<dbReference type="PROSITE" id="PS51273">
    <property type="entry name" value="GATASE_TYPE_1"/>
    <property type="match status" value="1"/>
</dbReference>
<proteinExistence type="predicted"/>
<dbReference type="OrthoDB" id="92161at2759"/>
<sequence>MGSIENPQIAVLINSPLDNATFWLDRKFPDASRYDLIILSGGKADASCSEPWVLGVLEYVRVTSRDFPRTKMLGICWGHQAISRALGGQVRAISTGPIAAIEDIRLTQAGKKFFPFAASSGFYGAPEFHVREVATPAPGFVHLAEHHECFINEANNILTFQAHPGISTTLAKMLLEEDQEHSGNSSTEELEREREIQKLEQPTDGGKLLTRVIEWLKE</sequence>
<dbReference type="InterPro" id="IPR044992">
    <property type="entry name" value="ChyE-like"/>
</dbReference>
<evidence type="ECO:0000313" key="4">
    <source>
        <dbReference type="Proteomes" id="UP001146351"/>
    </source>
</evidence>
<protein>
    <submittedName>
        <fullName evidence="3">Copper/iron-regulated glutamine amidotransferase</fullName>
    </submittedName>
</protein>
<dbReference type="EMBL" id="JAPQKO010000006">
    <property type="protein sequence ID" value="KAJ5156420.1"/>
    <property type="molecule type" value="Genomic_DNA"/>
</dbReference>
<name>A0A9W9HUG3_9EURO</name>
<keyword evidence="4" id="KW-1185">Reference proteome</keyword>